<organism evidence="1 2">
    <name type="scientific">Caballeronia sordidicola</name>
    <name type="common">Burkholderia sordidicola</name>
    <dbReference type="NCBI Taxonomy" id="196367"/>
    <lineage>
        <taxon>Bacteria</taxon>
        <taxon>Pseudomonadati</taxon>
        <taxon>Pseudomonadota</taxon>
        <taxon>Betaproteobacteria</taxon>
        <taxon>Burkholderiales</taxon>
        <taxon>Burkholderiaceae</taxon>
        <taxon>Caballeronia</taxon>
    </lineage>
</organism>
<accession>A0A242MMJ2</accession>
<sequence length="39" mass="4995">MPFRQRKLPNIVIVHKYRRYQDRVIDFFYLKKNRRAWAA</sequence>
<evidence type="ECO:0000313" key="1">
    <source>
        <dbReference type="EMBL" id="OTP71965.1"/>
    </source>
</evidence>
<evidence type="ECO:0000313" key="2">
    <source>
        <dbReference type="Proteomes" id="UP000194546"/>
    </source>
</evidence>
<comment type="caution">
    <text evidence="1">The sequence shown here is derived from an EMBL/GenBank/DDBJ whole genome shotgun (WGS) entry which is preliminary data.</text>
</comment>
<gene>
    <name evidence="1" type="ORF">PAMC26510_22660</name>
</gene>
<dbReference type="AlphaFoldDB" id="A0A242MMJ2"/>
<proteinExistence type="predicted"/>
<dbReference type="EMBL" id="NBTY01000123">
    <property type="protein sequence ID" value="OTP71965.1"/>
    <property type="molecule type" value="Genomic_DNA"/>
</dbReference>
<dbReference type="Proteomes" id="UP000194546">
    <property type="component" value="Unassembled WGS sequence"/>
</dbReference>
<name>A0A242MMJ2_CABSO</name>
<protein>
    <submittedName>
        <fullName evidence="1">Uncharacterized protein</fullName>
    </submittedName>
</protein>
<reference evidence="1 2" key="1">
    <citation type="submission" date="2017-03" db="EMBL/GenBank/DDBJ databases">
        <title>Genome analysis of strain PAMC 26510.</title>
        <authorList>
            <person name="Oh H.-M."/>
            <person name="Yang J.-A."/>
        </authorList>
    </citation>
    <scope>NUCLEOTIDE SEQUENCE [LARGE SCALE GENOMIC DNA]</scope>
    <source>
        <strain evidence="1 2">PAMC 26510</strain>
    </source>
</reference>